<reference evidence="1 2" key="1">
    <citation type="submission" date="2014-08" db="EMBL/GenBank/DDBJ databases">
        <authorList>
            <person name="Chen Y.-H."/>
        </authorList>
    </citation>
    <scope>NUCLEOTIDE SEQUENCE [LARGE SCALE GENOMIC DNA]</scope>
</reference>
<dbReference type="AlphaFoldDB" id="A0A0T7GYF5"/>
<sequence>MGTYVLVFLFFAAIFALAVVIAYLTCPPLPDD</sequence>
<organism evidence="1 2">
    <name type="scientific">Neorhizobium galegae bv. officinalis</name>
    <dbReference type="NCBI Taxonomy" id="323656"/>
    <lineage>
        <taxon>Bacteria</taxon>
        <taxon>Pseudomonadati</taxon>
        <taxon>Pseudomonadota</taxon>
        <taxon>Alphaproteobacteria</taxon>
        <taxon>Hyphomicrobiales</taxon>
        <taxon>Rhizobiaceae</taxon>
        <taxon>Rhizobium/Agrobacterium group</taxon>
        <taxon>Neorhizobium</taxon>
    </lineage>
</organism>
<accession>A0A0T7GYF5</accession>
<dbReference type="EMBL" id="CCRK01000012">
    <property type="protein sequence ID" value="CDZ52331.1"/>
    <property type="molecule type" value="Genomic_DNA"/>
</dbReference>
<dbReference type="Proteomes" id="UP000039660">
    <property type="component" value="Unassembled WGS sequence"/>
</dbReference>
<protein>
    <submittedName>
        <fullName evidence="1">Uncharacterized protein</fullName>
    </submittedName>
</protein>
<gene>
    <name evidence="1" type="ORF">NGAL_HAMBI1189_44300</name>
</gene>
<evidence type="ECO:0000313" key="2">
    <source>
        <dbReference type="Proteomes" id="UP000039660"/>
    </source>
</evidence>
<proteinExistence type="predicted"/>
<name>A0A0T7GYF5_NEOGA</name>
<evidence type="ECO:0000313" key="1">
    <source>
        <dbReference type="EMBL" id="CDZ52331.1"/>
    </source>
</evidence>